<dbReference type="InParanoid" id="A0A139WFY4"/>
<proteinExistence type="predicted"/>
<dbReference type="Gene3D" id="2.60.220.50">
    <property type="match status" value="2"/>
</dbReference>
<dbReference type="GO" id="GO:0004930">
    <property type="term" value="F:G protein-coupled receptor activity"/>
    <property type="evidence" value="ECO:0007669"/>
    <property type="project" value="InterPro"/>
</dbReference>
<reference evidence="8 9" key="1">
    <citation type="journal article" date="2008" name="Nature">
        <title>The genome of the model beetle and pest Tribolium castaneum.</title>
        <authorList>
            <consortium name="Tribolium Genome Sequencing Consortium"/>
            <person name="Richards S."/>
            <person name="Gibbs R.A."/>
            <person name="Weinstock G.M."/>
            <person name="Brown S.J."/>
            <person name="Denell R."/>
            <person name="Beeman R.W."/>
            <person name="Gibbs R."/>
            <person name="Beeman R.W."/>
            <person name="Brown S.J."/>
            <person name="Bucher G."/>
            <person name="Friedrich M."/>
            <person name="Grimmelikhuijzen C.J."/>
            <person name="Klingler M."/>
            <person name="Lorenzen M."/>
            <person name="Richards S."/>
            <person name="Roth S."/>
            <person name="Schroder R."/>
            <person name="Tautz D."/>
            <person name="Zdobnov E.M."/>
            <person name="Muzny D."/>
            <person name="Gibbs R.A."/>
            <person name="Weinstock G.M."/>
            <person name="Attaway T."/>
            <person name="Bell S."/>
            <person name="Buhay C.J."/>
            <person name="Chandrabose M.N."/>
            <person name="Chavez D."/>
            <person name="Clerk-Blankenburg K.P."/>
            <person name="Cree A."/>
            <person name="Dao M."/>
            <person name="Davis C."/>
            <person name="Chacko J."/>
            <person name="Dinh H."/>
            <person name="Dugan-Rocha S."/>
            <person name="Fowler G."/>
            <person name="Garner T.T."/>
            <person name="Garnes J."/>
            <person name="Gnirke A."/>
            <person name="Hawes A."/>
            <person name="Hernandez J."/>
            <person name="Hines S."/>
            <person name="Holder M."/>
            <person name="Hume J."/>
            <person name="Jhangiani S.N."/>
            <person name="Joshi V."/>
            <person name="Khan Z.M."/>
            <person name="Jackson L."/>
            <person name="Kovar C."/>
            <person name="Kowis A."/>
            <person name="Lee S."/>
            <person name="Lewis L.R."/>
            <person name="Margolis J."/>
            <person name="Morgan M."/>
            <person name="Nazareth L.V."/>
            <person name="Nguyen N."/>
            <person name="Okwuonu G."/>
            <person name="Parker D."/>
            <person name="Richards S."/>
            <person name="Ruiz S.J."/>
            <person name="Santibanez J."/>
            <person name="Savard J."/>
            <person name="Scherer S.E."/>
            <person name="Schneider B."/>
            <person name="Sodergren E."/>
            <person name="Tautz D."/>
            <person name="Vattahil S."/>
            <person name="Villasana D."/>
            <person name="White C.S."/>
            <person name="Wright R."/>
            <person name="Park Y."/>
            <person name="Beeman R.W."/>
            <person name="Lord J."/>
            <person name="Oppert B."/>
            <person name="Lorenzen M."/>
            <person name="Brown S."/>
            <person name="Wang L."/>
            <person name="Savard J."/>
            <person name="Tautz D."/>
            <person name="Richards S."/>
            <person name="Weinstock G."/>
            <person name="Gibbs R.A."/>
            <person name="Liu Y."/>
            <person name="Worley K."/>
            <person name="Weinstock G."/>
            <person name="Elsik C.G."/>
            <person name="Reese J.T."/>
            <person name="Elhaik E."/>
            <person name="Landan G."/>
            <person name="Graur D."/>
            <person name="Arensburger P."/>
            <person name="Atkinson P."/>
            <person name="Beeman R.W."/>
            <person name="Beidler J."/>
            <person name="Brown S.J."/>
            <person name="Demuth J.P."/>
            <person name="Drury D.W."/>
            <person name="Du Y.Z."/>
            <person name="Fujiwara H."/>
            <person name="Lorenzen M."/>
            <person name="Maselli V."/>
            <person name="Osanai M."/>
            <person name="Park Y."/>
            <person name="Robertson H.M."/>
            <person name="Tu Z."/>
            <person name="Wang J.J."/>
            <person name="Wang S."/>
            <person name="Richards S."/>
            <person name="Song H."/>
            <person name="Zhang L."/>
            <person name="Sodergren E."/>
            <person name="Werner D."/>
            <person name="Stanke M."/>
            <person name="Morgenstern B."/>
            <person name="Solovyev V."/>
            <person name="Kosarev P."/>
            <person name="Brown G."/>
            <person name="Chen H.C."/>
            <person name="Ermolaeva O."/>
            <person name="Hlavina W."/>
            <person name="Kapustin Y."/>
            <person name="Kiryutin B."/>
            <person name="Kitts P."/>
            <person name="Maglott D."/>
            <person name="Pruitt K."/>
            <person name="Sapojnikov V."/>
            <person name="Souvorov A."/>
            <person name="Mackey A.J."/>
            <person name="Waterhouse R.M."/>
            <person name="Wyder S."/>
            <person name="Zdobnov E.M."/>
            <person name="Zdobnov E.M."/>
            <person name="Wyder S."/>
            <person name="Kriventseva E.V."/>
            <person name="Kadowaki T."/>
            <person name="Bork P."/>
            <person name="Aranda M."/>
            <person name="Bao R."/>
            <person name="Beermann A."/>
            <person name="Berns N."/>
            <person name="Bolognesi R."/>
            <person name="Bonneton F."/>
            <person name="Bopp D."/>
            <person name="Brown S.J."/>
            <person name="Bucher G."/>
            <person name="Butts T."/>
            <person name="Chaumot A."/>
            <person name="Denell R.E."/>
            <person name="Ferrier D.E."/>
            <person name="Friedrich M."/>
            <person name="Gordon C.M."/>
            <person name="Jindra M."/>
            <person name="Klingler M."/>
            <person name="Lan Q."/>
            <person name="Lattorff H.M."/>
            <person name="Laudet V."/>
            <person name="von Levetsow C."/>
            <person name="Liu Z."/>
            <person name="Lutz R."/>
            <person name="Lynch J.A."/>
            <person name="da Fonseca R.N."/>
            <person name="Posnien N."/>
            <person name="Reuter R."/>
            <person name="Roth S."/>
            <person name="Savard J."/>
            <person name="Schinko J.B."/>
            <person name="Schmitt C."/>
            <person name="Schoppmeier M."/>
            <person name="Schroder R."/>
            <person name="Shippy T.D."/>
            <person name="Simonnet F."/>
            <person name="Marques-Souza H."/>
            <person name="Tautz D."/>
            <person name="Tomoyasu Y."/>
            <person name="Trauner J."/>
            <person name="Van der Zee M."/>
            <person name="Vervoort M."/>
            <person name="Wittkopp N."/>
            <person name="Wimmer E.A."/>
            <person name="Yang X."/>
            <person name="Jones A.K."/>
            <person name="Sattelle D.B."/>
            <person name="Ebert P.R."/>
            <person name="Nelson D."/>
            <person name="Scott J.G."/>
            <person name="Beeman R.W."/>
            <person name="Muthukrishnan S."/>
            <person name="Kramer K.J."/>
            <person name="Arakane Y."/>
            <person name="Beeman R.W."/>
            <person name="Zhu Q."/>
            <person name="Hogenkamp D."/>
            <person name="Dixit R."/>
            <person name="Oppert B."/>
            <person name="Jiang H."/>
            <person name="Zou Z."/>
            <person name="Marshall J."/>
            <person name="Elpidina E."/>
            <person name="Vinokurov K."/>
            <person name="Oppert C."/>
            <person name="Zou Z."/>
            <person name="Evans J."/>
            <person name="Lu Z."/>
            <person name="Zhao P."/>
            <person name="Sumathipala N."/>
            <person name="Altincicek B."/>
            <person name="Vilcinskas A."/>
            <person name="Williams M."/>
            <person name="Hultmark D."/>
            <person name="Hetru C."/>
            <person name="Jiang H."/>
            <person name="Grimmelikhuijzen C.J."/>
            <person name="Hauser F."/>
            <person name="Cazzamali G."/>
            <person name="Williamson M."/>
            <person name="Park Y."/>
            <person name="Li B."/>
            <person name="Tanaka Y."/>
            <person name="Predel R."/>
            <person name="Neupert S."/>
            <person name="Schachtner J."/>
            <person name="Verleyen P."/>
            <person name="Raible F."/>
            <person name="Bork P."/>
            <person name="Friedrich M."/>
            <person name="Walden K.K."/>
            <person name="Robertson H.M."/>
            <person name="Angeli S."/>
            <person name="Foret S."/>
            <person name="Bucher G."/>
            <person name="Schuetz S."/>
            <person name="Maleszka R."/>
            <person name="Wimmer E.A."/>
            <person name="Beeman R.W."/>
            <person name="Lorenzen M."/>
            <person name="Tomoyasu Y."/>
            <person name="Miller S.C."/>
            <person name="Grossmann D."/>
            <person name="Bucher G."/>
        </authorList>
    </citation>
    <scope>NUCLEOTIDE SEQUENCE [LARGE SCALE GENOMIC DNA]</scope>
    <source>
        <strain evidence="8 9">Georgia GA2</strain>
    </source>
</reference>
<dbReference type="Pfam" id="PF01825">
    <property type="entry name" value="GPS"/>
    <property type="match status" value="1"/>
</dbReference>
<keyword evidence="2" id="KW-0812">Transmembrane</keyword>
<evidence type="ECO:0000256" key="1">
    <source>
        <dbReference type="ARBA" id="ARBA00004141"/>
    </source>
</evidence>
<sequence length="3113" mass="353901">MWKPHTFFCILLTQVFSQNSPCPTVDGVVNNVKWPSTITSTLSNPPCVDKNKELLYRSCVKGQWGPEPKCFYVQPESIPDCPEGYIQTNNICYTYLNSTFPPKCPSANLLPFKTYIMSVPQDAPIWMPITRDLGNGLGPMQWVELTDFYKTTYSDYTMPQIGSDKNCVLYHQGATTAVSCNETHLAICAYSQDQWTADSVCTRMDDCTQADFFDTTTCVCLVNTTDNSQKKAEFVSPVQNHIYTAIQAGGPCSFGLEKLDNRYVWSNSRQEIGYTFWAPDAVFGDNLTYGAVSANGWVLTQQPLSCALVQADVAAAEPSLFLNYSQEPLNPLIELRIDNYHSVKKIKSEIQFYCFTDSDVEALIYRYDIVGGGEFLDDNTVAFTFEPLSLDPGHYWCEAVKLLDSSVIKSNTLFYEPASYYEFTSTWEVFYSENADPIGAGTVTLITKVFSSLFAHESLYVPRIMKMYNLNTTRKSLLVKIHISSTTTIGSEDENAEHLANEVLHLPSNASNPEGTVLFLDLLSSKNCFAETNGVITWPKVPLGATTFPHEFCFSQSATRVSRDCSGDFISGAQWTPYEACERLDYSTVTSDLLNLMPELNDDTSDSLFNISINYEMFNALDVYLVGEMFHEIALSPHVVENFVKTVNNLLNLGRDVLTESQMKTKAAQKFLDFISWQPSKVDMNIATRNLAFYSLNKKDMVGVSVEGSQTHVQTSHGFKFFDSAIVLSPGLCSQIPEDRKITISLFFQDYFFPTSYNVATPVFGMFVSLEFDKPVQVLYKTGEKTVNETCLRWNNFGDWDETGKARKNGSLLICEFYQSGFYSIIYDSENVTDQLIDVLESNETAAVKINQLSHISEQWEKFKPVDISYAGKILQEVANDDKISLHHLAKFVSNSHKIKKEFLHESQMVDKATDRILQTVDLILQNQKHQVEINTEHFAVLKVDLETTNFTGAVLYHDNRTLIIRVLEGDDFVDYNEDFDSAVLLSPELRQQLASHGKIILTVYSNNVLFNEESNATTSNAILGVILPPVGKYQGPVSIIHKTDENDFDNWCVYWQFSNPSSHWQKDSGSSQASSFLKCDYWHTTHFALLLLPRSDFDDETNDNSTLLDYITSINNILSFASLCCILLTAALFKQWRRNTGNRILLNFVVVLLLQTTVFYLSGSISRFSSYVSCTISGALLHYFTISEFCWMLVIAFLQYRRFVAVLEAPPRFVLLKGCLCGWGVPLIPVLSVLVFDQNSYILDSTEICYPAGLSLFLAVWLPVALIVAINSVLFVIILYNIVRRKTECAGKNNEAMYQLRLAVFLFFMFGLTISEKVLDAKCLRWDAQANNNFGSWEEISKPQNNGSVLTCEYRRNGFYATSYNVNDFYTTGYNVSDFYTTGYNVSDFYTTGYNVNEFYTTSYNVNDFYTTGYNVSDFYTTGYNVSEFYTTSYNVNDFYTTGYNVSDFYTTGYNVSDFYTTSYNVSEFYTTSYNVNEFYTTGYNVSDFYTTGYNVSEFYTTGYNVSDFYTTGYNVSDFYTTGYNVSDFYTTSYNVNDFYTTGYNVSDFYTTGYNVSEFYTTSYNVNDFYTTSYTVNDFYTTSYNVNLTSELFDILESNDTSDVKIEQLSDISEQYEEFTPADVSFASEILGSVSTGEINLQSLAKIVNNMNKIERDILTQSQTDSGATDRILASIDRIVTNYKDDVKIITDSFAVLKMPVHNFTAIVLGGGKIDDLQNYNHSRNFDSAVLLGADLIQQLGQAAKIGITVYSNDALFIEKDTNRSSVNAVFGVILPEIPIYKGPISIIQKLEGKSFDGRCVYWNYDNATNSSFWKEDGTKNSSEDHVQCDYWHTTYFALLLLPRPHFDDGHASYLKLITYITSTFSGLSLCGIILTAIIFKKWRDNATFKHEGHTNITAELFSLLQSNYTLQEIMQNLLNISQEYENFAPVDVSLVGRIFAKVSLLEKNDLQKFAEITSNLLEINESVLYESQTEFQATSKLIKCIGKITQQVESNFNFINITTSNFLLIVFDLKEINATGLAVYSKICSTRVKLLPQNATVGEISKHKNFDSAVIFHPKLKTQVDSKIAINIFLKPLTLNHVSARTIYGIFSKNPDPVSVYYKIFDTKNQLKMCAGWSNSSHWEQYNSTDTSIGSLISCPSRGKSHLTVVWTRQSDPEPQWTIPLVINLLCCIFSILGFCGIALTAILFKNWRCNTGNQILLNFVFAMLAQFVLNVVANAVNLSQSALCYSLGIMRHYFTLAQFSWMFVFAILQFKRFVVVLGRSDSNILLKSCLLGWLLPLLPVVTLLIIDHENYERDCFPRDFPLLFSVWGPISIIVIINFFIFVYIFYHILYKTASKPPSSNSGILNQWHSETYHSPSGVKVTFGKESFDYDKRSSKPEDLKASPGDHRSIQFPQGRQLSSFPPSVPRRPSNHNFNPSTNSRQPQPYRPFNFFRQQTQNFRPNPQQYSTLPKFPEFSQPPKTSQRFPPPRPVPPQFQRQPVPYQPFEALRTQPPIQFRPQTHFPVTQSPITEKPHFNQFRQQFNQAKPPSSQYHTLPQFQQENNFPQRPEPQFQQPQQRPEPQFQQPQQRPEPQFQQPQQRPEHFQQPQFQQPSIIPPGGELIQSLPKFEQHISVSEPSPSQFQYQPQSKKQEPQQQFQYQPQPKQPEPQQQFQYQTQPKPQEPQQQFQYQQKTKQPEFQYQQQPKQEFQYQQQPKQEFKYQQQQSSVQVEKPKQHQHSPDQLQQQLREANAFQESIRHSSPQFFNFQQPQYYQTSPKPTTPRPTTSTTTQEPEKPSTTTKDPKVLNAQLPDEVPDDLRQQLLSSGILNNADISVLDYDKVGDIPLSALPPDQLANFYSAGGAQQIAAGSEPVPAVADRQFEAEASEIHEVTAKPEVQMKVVRYDPESDRGQQVQEAYVKNDATQVEPVVLNDEKYNRYLPLKVSGAQFPIPDVPELKGKKISSVVVLAPVKYDFASSRQTRDAKEVELVEGQFLKELLEDPSTENFKRFLENENRTRSDRQAVILLVTGPNEAKEREIFMYDLATQTVSKLNGELSSAFVNAAEANSLKDTKASASEIVETRVPVIDPQSDLETEASENLESFVDVSGIPVDDDLTASETRHSKTGV</sequence>
<dbReference type="Pfam" id="PF00002">
    <property type="entry name" value="7tm_2"/>
    <property type="match status" value="2"/>
</dbReference>
<dbReference type="PANTHER" id="PTHR12011:SF347">
    <property type="entry name" value="FI21270P1-RELATED"/>
    <property type="match status" value="1"/>
</dbReference>
<feature type="compositionally biased region" description="Low complexity" evidence="5">
    <location>
        <begin position="2747"/>
        <end position="2785"/>
    </location>
</feature>
<feature type="compositionally biased region" description="Polar residues" evidence="5">
    <location>
        <begin position="2417"/>
        <end position="2429"/>
    </location>
</feature>
<feature type="domain" description="G-protein coupled receptors family 2 profile 2" evidence="7">
    <location>
        <begin position="1109"/>
        <end position="1314"/>
    </location>
</feature>
<dbReference type="InterPro" id="IPR016187">
    <property type="entry name" value="CTDL_fold"/>
</dbReference>
<gene>
    <name evidence="8" type="primary">AUGUSTUS-3.0.2_34763</name>
    <name evidence="8" type="ORF">TcasGA2_TC034763</name>
</gene>
<feature type="compositionally biased region" description="Low complexity" evidence="5">
    <location>
        <begin position="2550"/>
        <end position="2598"/>
    </location>
</feature>
<dbReference type="Proteomes" id="UP000007266">
    <property type="component" value="Linkage group 7"/>
</dbReference>
<feature type="compositionally biased region" description="Basic and acidic residues" evidence="5">
    <location>
        <begin position="2376"/>
        <end position="2395"/>
    </location>
</feature>
<dbReference type="Pfam" id="PF26588">
    <property type="entry name" value="GAIN_ADGRA3"/>
    <property type="match status" value="1"/>
</dbReference>
<comment type="subcellular location">
    <subcellularLocation>
        <location evidence="1">Membrane</location>
        <topology evidence="1">Multi-pass membrane protein</topology>
    </subcellularLocation>
</comment>
<feature type="region of interest" description="Disordered" evidence="5">
    <location>
        <begin position="2547"/>
        <end position="2793"/>
    </location>
</feature>
<feature type="region of interest" description="Disordered" evidence="5">
    <location>
        <begin position="2446"/>
        <end position="2484"/>
    </location>
</feature>
<dbReference type="Gene3D" id="1.20.1070.10">
    <property type="entry name" value="Rhodopsin 7-helix transmembrane proteins"/>
    <property type="match status" value="2"/>
</dbReference>
<evidence type="ECO:0000256" key="3">
    <source>
        <dbReference type="ARBA" id="ARBA00022989"/>
    </source>
</evidence>
<dbReference type="eggNOG" id="KOG4193">
    <property type="taxonomic scope" value="Eukaryota"/>
</dbReference>
<keyword evidence="6" id="KW-0732">Signal</keyword>
<dbReference type="EMBL" id="KQ971351">
    <property type="protein sequence ID" value="KYB26852.1"/>
    <property type="molecule type" value="Genomic_DNA"/>
</dbReference>
<protein>
    <recommendedName>
        <fullName evidence="7">G-protein coupled receptors family 2 profile 2 domain-containing protein</fullName>
    </recommendedName>
</protein>
<dbReference type="InterPro" id="IPR000832">
    <property type="entry name" value="GPCR_2_secretin-like"/>
</dbReference>
<reference evidence="8 9" key="2">
    <citation type="journal article" date="2010" name="Nucleic Acids Res.">
        <title>BeetleBase in 2010: revisions to provide comprehensive genomic information for Tribolium castaneum.</title>
        <authorList>
            <person name="Kim H.S."/>
            <person name="Murphy T."/>
            <person name="Xia J."/>
            <person name="Caragea D."/>
            <person name="Park Y."/>
            <person name="Beeman R.W."/>
            <person name="Lorenzen M.D."/>
            <person name="Butcher S."/>
            <person name="Manak J.R."/>
            <person name="Brown S.J."/>
        </authorList>
    </citation>
    <scope>GENOME REANNOTATION</scope>
    <source>
        <strain evidence="8 9">Georgia GA2</strain>
    </source>
</reference>
<feature type="chain" id="PRO_5007299904" description="G-protein coupled receptors family 2 profile 2 domain-containing protein" evidence="6">
    <location>
        <begin position="18"/>
        <end position="3113"/>
    </location>
</feature>
<dbReference type="PANTHER" id="PTHR12011">
    <property type="entry name" value="ADHESION G-PROTEIN COUPLED RECEPTOR"/>
    <property type="match status" value="1"/>
</dbReference>
<evidence type="ECO:0000256" key="6">
    <source>
        <dbReference type="SAM" id="SignalP"/>
    </source>
</evidence>
<dbReference type="CDD" id="cd15040">
    <property type="entry name" value="7tmB2_Adhesion"/>
    <property type="match status" value="1"/>
</dbReference>
<feature type="domain" description="G-protein coupled receptors family 2 profile 2" evidence="7">
    <location>
        <begin position="2166"/>
        <end position="2336"/>
    </location>
</feature>
<dbReference type="InterPro" id="IPR000203">
    <property type="entry name" value="GPS"/>
</dbReference>
<evidence type="ECO:0000256" key="4">
    <source>
        <dbReference type="ARBA" id="ARBA00023136"/>
    </source>
</evidence>
<dbReference type="GO" id="GO:0007166">
    <property type="term" value="P:cell surface receptor signaling pathway"/>
    <property type="evidence" value="ECO:0007669"/>
    <property type="project" value="InterPro"/>
</dbReference>
<evidence type="ECO:0000313" key="9">
    <source>
        <dbReference type="Proteomes" id="UP000007266"/>
    </source>
</evidence>
<dbReference type="SMART" id="SM00303">
    <property type="entry name" value="GPS"/>
    <property type="match status" value="2"/>
</dbReference>
<dbReference type="InterPro" id="IPR017981">
    <property type="entry name" value="GPCR_2-like_7TM"/>
</dbReference>
<evidence type="ECO:0000313" key="8">
    <source>
        <dbReference type="EMBL" id="KYB26852.1"/>
    </source>
</evidence>
<evidence type="ECO:0000259" key="7">
    <source>
        <dbReference type="PROSITE" id="PS50261"/>
    </source>
</evidence>
<keyword evidence="3" id="KW-1133">Transmembrane helix</keyword>
<name>A0A139WFY4_TRICA</name>
<organism evidence="8 9">
    <name type="scientific">Tribolium castaneum</name>
    <name type="common">Red flour beetle</name>
    <dbReference type="NCBI Taxonomy" id="7070"/>
    <lineage>
        <taxon>Eukaryota</taxon>
        <taxon>Metazoa</taxon>
        <taxon>Ecdysozoa</taxon>
        <taxon>Arthropoda</taxon>
        <taxon>Hexapoda</taxon>
        <taxon>Insecta</taxon>
        <taxon>Pterygota</taxon>
        <taxon>Neoptera</taxon>
        <taxon>Endopterygota</taxon>
        <taxon>Coleoptera</taxon>
        <taxon>Polyphaga</taxon>
        <taxon>Cucujiformia</taxon>
        <taxon>Tenebrionidae</taxon>
        <taxon>Tenebrionidae incertae sedis</taxon>
        <taxon>Tribolium</taxon>
    </lineage>
</organism>
<keyword evidence="9" id="KW-1185">Reference proteome</keyword>
<accession>A0A139WFY4</accession>
<evidence type="ECO:0000256" key="5">
    <source>
        <dbReference type="SAM" id="MobiDB-lite"/>
    </source>
</evidence>
<dbReference type="PROSITE" id="PS50261">
    <property type="entry name" value="G_PROTEIN_RECEP_F2_4"/>
    <property type="match status" value="2"/>
</dbReference>
<dbReference type="InterPro" id="IPR046338">
    <property type="entry name" value="GAIN_dom_sf"/>
</dbReference>
<keyword evidence="4" id="KW-0472">Membrane</keyword>
<dbReference type="SUPFAM" id="SSF56436">
    <property type="entry name" value="C-type lectin-like"/>
    <property type="match status" value="1"/>
</dbReference>
<evidence type="ECO:0000256" key="2">
    <source>
        <dbReference type="ARBA" id="ARBA00022692"/>
    </source>
</evidence>
<dbReference type="GO" id="GO:0005886">
    <property type="term" value="C:plasma membrane"/>
    <property type="evidence" value="ECO:0000318"/>
    <property type="project" value="GO_Central"/>
</dbReference>
<feature type="compositionally biased region" description="Low complexity" evidence="5">
    <location>
        <begin position="2623"/>
        <end position="2715"/>
    </location>
</feature>
<dbReference type="InterPro" id="IPR058808">
    <property type="entry name" value="GAIN_ADGRA2/3"/>
</dbReference>
<feature type="region of interest" description="Disordered" evidence="5">
    <location>
        <begin position="2376"/>
        <end position="2433"/>
    </location>
</feature>
<feature type="signal peptide" evidence="6">
    <location>
        <begin position="1"/>
        <end position="17"/>
    </location>
</feature>